<protein>
    <submittedName>
        <fullName evidence="1">Uncharacterized protein</fullName>
    </submittedName>
</protein>
<gene>
    <name evidence="1" type="ORF">HannXRQ_Chr09g0273351</name>
</gene>
<dbReference type="Proteomes" id="UP000215914">
    <property type="component" value="Chromosome 9"/>
</dbReference>
<dbReference type="InParanoid" id="A0A251TZQ2"/>
<sequence length="80" mass="9428">MNKNVQGLERNTYRFERNLRFSEKKRLVGQSFSKSGKFDKDSPIYRLPKEERPVRSASLFDQVALFDRLACSIRAKYLPV</sequence>
<evidence type="ECO:0000313" key="1">
    <source>
        <dbReference type="EMBL" id="OTG16618.1"/>
    </source>
</evidence>
<organism evidence="1 2">
    <name type="scientific">Helianthus annuus</name>
    <name type="common">Common sunflower</name>
    <dbReference type="NCBI Taxonomy" id="4232"/>
    <lineage>
        <taxon>Eukaryota</taxon>
        <taxon>Viridiplantae</taxon>
        <taxon>Streptophyta</taxon>
        <taxon>Embryophyta</taxon>
        <taxon>Tracheophyta</taxon>
        <taxon>Spermatophyta</taxon>
        <taxon>Magnoliopsida</taxon>
        <taxon>eudicotyledons</taxon>
        <taxon>Gunneridae</taxon>
        <taxon>Pentapetalae</taxon>
        <taxon>asterids</taxon>
        <taxon>campanulids</taxon>
        <taxon>Asterales</taxon>
        <taxon>Asteraceae</taxon>
        <taxon>Asteroideae</taxon>
        <taxon>Heliantheae alliance</taxon>
        <taxon>Heliantheae</taxon>
        <taxon>Helianthus</taxon>
    </lineage>
</organism>
<reference evidence="2" key="1">
    <citation type="journal article" date="2017" name="Nature">
        <title>The sunflower genome provides insights into oil metabolism, flowering and Asterid evolution.</title>
        <authorList>
            <person name="Badouin H."/>
            <person name="Gouzy J."/>
            <person name="Grassa C.J."/>
            <person name="Murat F."/>
            <person name="Staton S.E."/>
            <person name="Cottret L."/>
            <person name="Lelandais-Briere C."/>
            <person name="Owens G.L."/>
            <person name="Carrere S."/>
            <person name="Mayjonade B."/>
            <person name="Legrand L."/>
            <person name="Gill N."/>
            <person name="Kane N.C."/>
            <person name="Bowers J.E."/>
            <person name="Hubner S."/>
            <person name="Bellec A."/>
            <person name="Berard A."/>
            <person name="Berges H."/>
            <person name="Blanchet N."/>
            <person name="Boniface M.C."/>
            <person name="Brunel D."/>
            <person name="Catrice O."/>
            <person name="Chaidir N."/>
            <person name="Claudel C."/>
            <person name="Donnadieu C."/>
            <person name="Faraut T."/>
            <person name="Fievet G."/>
            <person name="Helmstetter N."/>
            <person name="King M."/>
            <person name="Knapp S.J."/>
            <person name="Lai Z."/>
            <person name="Le Paslier M.C."/>
            <person name="Lippi Y."/>
            <person name="Lorenzon L."/>
            <person name="Mandel J.R."/>
            <person name="Marage G."/>
            <person name="Marchand G."/>
            <person name="Marquand E."/>
            <person name="Bret-Mestries E."/>
            <person name="Morien E."/>
            <person name="Nambeesan S."/>
            <person name="Nguyen T."/>
            <person name="Pegot-Espagnet P."/>
            <person name="Pouilly N."/>
            <person name="Raftis F."/>
            <person name="Sallet E."/>
            <person name="Schiex T."/>
            <person name="Thomas J."/>
            <person name="Vandecasteele C."/>
            <person name="Vares D."/>
            <person name="Vear F."/>
            <person name="Vautrin S."/>
            <person name="Crespi M."/>
            <person name="Mangin B."/>
            <person name="Burke J.M."/>
            <person name="Salse J."/>
            <person name="Munos S."/>
            <person name="Vincourt P."/>
            <person name="Rieseberg L.H."/>
            <person name="Langlade N.B."/>
        </authorList>
    </citation>
    <scope>NUCLEOTIDE SEQUENCE [LARGE SCALE GENOMIC DNA]</scope>
    <source>
        <strain evidence="2">cv. SF193</strain>
    </source>
</reference>
<proteinExistence type="predicted"/>
<name>A0A251TZQ2_HELAN</name>
<accession>A0A251TZQ2</accession>
<keyword evidence="2" id="KW-1185">Reference proteome</keyword>
<dbReference type="AlphaFoldDB" id="A0A251TZQ2"/>
<evidence type="ECO:0000313" key="2">
    <source>
        <dbReference type="Proteomes" id="UP000215914"/>
    </source>
</evidence>
<dbReference type="EMBL" id="CM007898">
    <property type="protein sequence ID" value="OTG16618.1"/>
    <property type="molecule type" value="Genomic_DNA"/>
</dbReference>